<protein>
    <submittedName>
        <fullName evidence="7">Type IV pilus assembly protein PilA</fullName>
    </submittedName>
</protein>
<dbReference type="Proteomes" id="UP000199681">
    <property type="component" value="Unassembled WGS sequence"/>
</dbReference>
<evidence type="ECO:0000256" key="2">
    <source>
        <dbReference type="ARBA" id="ARBA00022481"/>
    </source>
</evidence>
<reference evidence="7 8" key="1">
    <citation type="submission" date="2016-10" db="EMBL/GenBank/DDBJ databases">
        <authorList>
            <person name="Varghese N."/>
            <person name="Submissions S."/>
        </authorList>
    </citation>
    <scope>NUCLEOTIDE SEQUENCE [LARGE SCALE GENOMIC DNA]</scope>
    <source>
        <strain evidence="7 8">GMCC 1.11211</strain>
    </source>
</reference>
<accession>A0ABY1EG27</accession>
<keyword evidence="4 6" id="KW-1133">Transmembrane helix</keyword>
<evidence type="ECO:0000256" key="3">
    <source>
        <dbReference type="ARBA" id="ARBA00022692"/>
    </source>
</evidence>
<evidence type="ECO:0000256" key="5">
    <source>
        <dbReference type="ARBA" id="ARBA00023136"/>
    </source>
</evidence>
<dbReference type="PROSITE" id="PS00409">
    <property type="entry name" value="PROKAR_NTER_METHYL"/>
    <property type="match status" value="1"/>
</dbReference>
<dbReference type="EMBL" id="FOPW01000012">
    <property type="protein sequence ID" value="SFH71878.1"/>
    <property type="molecule type" value="Genomic_DNA"/>
</dbReference>
<dbReference type="RefSeq" id="WP_092451179.1">
    <property type="nucleotide sequence ID" value="NZ_BKAC01000011.1"/>
</dbReference>
<keyword evidence="3 6" id="KW-0812">Transmembrane</keyword>
<sequence length="156" mass="16303">MIIRLLASLNQRRARFTENQKGFTLIELLVVVIIIGILAAIAIPVYLGVQNNAKDASVKSDLANAKTAIIALQTEAGEMVDDATAIASMPGIVNYGYTDGPNTESIGYKVLTVAATGDPTFCIGATSSTAAKFYVTDLLGITNDATDAAPTGCVFE</sequence>
<comment type="caution">
    <text evidence="7">The sequence shown here is derived from an EMBL/GenBank/DDBJ whole genome shotgun (WGS) entry which is preliminary data.</text>
</comment>
<dbReference type="NCBIfam" id="TIGR02532">
    <property type="entry name" value="IV_pilin_GFxxxE"/>
    <property type="match status" value="1"/>
</dbReference>
<dbReference type="SUPFAM" id="SSF54523">
    <property type="entry name" value="Pili subunits"/>
    <property type="match status" value="1"/>
</dbReference>
<dbReference type="PANTHER" id="PTHR30093">
    <property type="entry name" value="GENERAL SECRETION PATHWAY PROTEIN G"/>
    <property type="match status" value="1"/>
</dbReference>
<dbReference type="Gene3D" id="3.30.700.10">
    <property type="entry name" value="Glycoprotein, Type 4 Pilin"/>
    <property type="match status" value="1"/>
</dbReference>
<dbReference type="InterPro" id="IPR045584">
    <property type="entry name" value="Pilin-like"/>
</dbReference>
<keyword evidence="2" id="KW-0488">Methylation</keyword>
<feature type="transmembrane region" description="Helical" evidence="6">
    <location>
        <begin position="21"/>
        <end position="47"/>
    </location>
</feature>
<name>A0ABY1EG27_9MICO</name>
<dbReference type="InterPro" id="IPR012902">
    <property type="entry name" value="N_methyl_site"/>
</dbReference>
<gene>
    <name evidence="7" type="ORF">SAMN05216274_112124</name>
</gene>
<keyword evidence="5 6" id="KW-0472">Membrane</keyword>
<organism evidence="7 8">
    <name type="scientific">Cryobacterium levicorallinum</name>
    <dbReference type="NCBI Taxonomy" id="995038"/>
    <lineage>
        <taxon>Bacteria</taxon>
        <taxon>Bacillati</taxon>
        <taxon>Actinomycetota</taxon>
        <taxon>Actinomycetes</taxon>
        <taxon>Micrococcales</taxon>
        <taxon>Microbacteriaceae</taxon>
        <taxon>Cryobacterium</taxon>
    </lineage>
</organism>
<evidence type="ECO:0000256" key="1">
    <source>
        <dbReference type="ARBA" id="ARBA00004167"/>
    </source>
</evidence>
<evidence type="ECO:0000256" key="6">
    <source>
        <dbReference type="SAM" id="Phobius"/>
    </source>
</evidence>
<keyword evidence="8" id="KW-1185">Reference proteome</keyword>
<comment type="subcellular location">
    <subcellularLocation>
        <location evidence="1">Membrane</location>
        <topology evidence="1">Single-pass membrane protein</topology>
    </subcellularLocation>
</comment>
<evidence type="ECO:0000313" key="8">
    <source>
        <dbReference type="Proteomes" id="UP000199681"/>
    </source>
</evidence>
<dbReference type="PANTHER" id="PTHR30093:SF44">
    <property type="entry name" value="TYPE II SECRETION SYSTEM CORE PROTEIN G"/>
    <property type="match status" value="1"/>
</dbReference>
<dbReference type="Pfam" id="PF07963">
    <property type="entry name" value="N_methyl"/>
    <property type="match status" value="1"/>
</dbReference>
<proteinExistence type="predicted"/>
<evidence type="ECO:0000313" key="7">
    <source>
        <dbReference type="EMBL" id="SFH71878.1"/>
    </source>
</evidence>
<evidence type="ECO:0000256" key="4">
    <source>
        <dbReference type="ARBA" id="ARBA00022989"/>
    </source>
</evidence>